<evidence type="ECO:0000256" key="1">
    <source>
        <dbReference type="ARBA" id="ARBA00009291"/>
    </source>
</evidence>
<dbReference type="Pfam" id="PF11559">
    <property type="entry name" value="ADIP"/>
    <property type="match status" value="1"/>
</dbReference>
<reference evidence="5" key="1">
    <citation type="submission" date="2023-03" db="EMBL/GenBank/DDBJ databases">
        <title>Mating type loci evolution in Malassezia.</title>
        <authorList>
            <person name="Coelho M.A."/>
        </authorList>
    </citation>
    <scope>NUCLEOTIDE SEQUENCE</scope>
    <source>
        <strain evidence="5">CBS 11721</strain>
    </source>
</reference>
<evidence type="ECO:0000256" key="2">
    <source>
        <dbReference type="ARBA" id="ARBA00023054"/>
    </source>
</evidence>
<dbReference type="Proteomes" id="UP001219933">
    <property type="component" value="Chromosome 2"/>
</dbReference>
<sequence>MSTRFEDVYALLRARGLIQSQVRLDGLKSSDKAAIVAAFSALLNQLDEEAELRSSLLARNQALESQIDRMRRTHKQDDGRIAGIETKLNQASAKLQNASAALASEQAAHRATSEQLTRAQRVAQQTKVAALQHKAATERTTERMRERLAQISMSNIKSLLPDIRIASTSFDGQAGSQHASMAEQQLADLEKRHLTLMEASQATKQLVVDAINGMRLADFHLDPANRASDDVPAALEQRDVFPPMQPLALSDTPATHPAKHHMQLAIEALEDRVDSLSTSLAKARAGLEEEEEQEQAPVTHTSGKAQRVRVRVRAPLRQLNTSDNKRRRM</sequence>
<organism evidence="5 6">
    <name type="scientific">Malassezia cuniculi</name>
    <dbReference type="NCBI Taxonomy" id="948313"/>
    <lineage>
        <taxon>Eukaryota</taxon>
        <taxon>Fungi</taxon>
        <taxon>Dikarya</taxon>
        <taxon>Basidiomycota</taxon>
        <taxon>Ustilaginomycotina</taxon>
        <taxon>Malasseziomycetes</taxon>
        <taxon>Malasseziales</taxon>
        <taxon>Malasseziaceae</taxon>
        <taxon>Malassezia</taxon>
    </lineage>
</organism>
<evidence type="ECO:0000313" key="6">
    <source>
        <dbReference type="Proteomes" id="UP001219933"/>
    </source>
</evidence>
<name>A0AAF0ERB6_9BASI</name>
<feature type="region of interest" description="Disordered" evidence="4">
    <location>
        <begin position="280"/>
        <end position="329"/>
    </location>
</feature>
<evidence type="ECO:0000313" key="5">
    <source>
        <dbReference type="EMBL" id="WFD35065.1"/>
    </source>
</evidence>
<proteinExistence type="inferred from homology"/>
<comment type="similarity">
    <text evidence="1">Belongs to the ADIP family.</text>
</comment>
<dbReference type="InterPro" id="IPR021622">
    <property type="entry name" value="Afadin/alpha-actinin-bd"/>
</dbReference>
<evidence type="ECO:0000256" key="3">
    <source>
        <dbReference type="SAM" id="Coils"/>
    </source>
</evidence>
<accession>A0AAF0ERB6</accession>
<keyword evidence="6" id="KW-1185">Reference proteome</keyword>
<gene>
    <name evidence="5" type="ORF">MCUN1_001913</name>
</gene>
<evidence type="ECO:0000256" key="4">
    <source>
        <dbReference type="SAM" id="MobiDB-lite"/>
    </source>
</evidence>
<dbReference type="EMBL" id="CP119878">
    <property type="protein sequence ID" value="WFD35065.1"/>
    <property type="molecule type" value="Genomic_DNA"/>
</dbReference>
<keyword evidence="2 3" id="KW-0175">Coiled coil</keyword>
<feature type="coiled-coil region" evidence="3">
    <location>
        <begin position="46"/>
        <end position="108"/>
    </location>
</feature>
<dbReference type="AlphaFoldDB" id="A0AAF0ERB6"/>
<protein>
    <submittedName>
        <fullName evidence="5">Uncharacterized protein</fullName>
    </submittedName>
</protein>